<name>A0A3D9H747_9FLAO</name>
<dbReference type="EMBL" id="QRDX01000009">
    <property type="protein sequence ID" value="RED44981.1"/>
    <property type="molecule type" value="Genomic_DNA"/>
</dbReference>
<protein>
    <submittedName>
        <fullName evidence="1">Uncharacterized protein</fullName>
    </submittedName>
</protein>
<sequence length="35" mass="4000">MNPRCSNIYIEYVGNERFKVTAVLSATKKVIRIKG</sequence>
<keyword evidence="2" id="KW-1185">Reference proteome</keyword>
<dbReference type="AlphaFoldDB" id="A0A3D9H747"/>
<dbReference type="Proteomes" id="UP000256629">
    <property type="component" value="Unassembled WGS sequence"/>
</dbReference>
<reference evidence="1 2" key="1">
    <citation type="submission" date="2018-07" db="EMBL/GenBank/DDBJ databases">
        <title>Genomic Encyclopedia of Type Strains, Phase III (KMG-III): the genomes of soil and plant-associated and newly described type strains.</title>
        <authorList>
            <person name="Whitman W."/>
        </authorList>
    </citation>
    <scope>NUCLEOTIDE SEQUENCE [LARGE SCALE GENOMIC DNA]</scope>
    <source>
        <strain evidence="1 2">CECT 8487</strain>
    </source>
</reference>
<organism evidence="1 2">
    <name type="scientific">Seonamhaeicola aphaedonensis</name>
    <dbReference type="NCBI Taxonomy" id="1461338"/>
    <lineage>
        <taxon>Bacteria</taxon>
        <taxon>Pseudomonadati</taxon>
        <taxon>Bacteroidota</taxon>
        <taxon>Flavobacteriia</taxon>
        <taxon>Flavobacteriales</taxon>
        <taxon>Flavobacteriaceae</taxon>
    </lineage>
</organism>
<accession>A0A3D9H747</accession>
<comment type="caution">
    <text evidence="1">The sequence shown here is derived from an EMBL/GenBank/DDBJ whole genome shotgun (WGS) entry which is preliminary data.</text>
</comment>
<gene>
    <name evidence="1" type="ORF">DFQ02_10998</name>
</gene>
<evidence type="ECO:0000313" key="2">
    <source>
        <dbReference type="Proteomes" id="UP000256629"/>
    </source>
</evidence>
<proteinExistence type="predicted"/>
<evidence type="ECO:0000313" key="1">
    <source>
        <dbReference type="EMBL" id="RED44981.1"/>
    </source>
</evidence>